<dbReference type="GO" id="GO:0008203">
    <property type="term" value="P:cholesterol metabolic process"/>
    <property type="evidence" value="ECO:0007669"/>
    <property type="project" value="InterPro"/>
</dbReference>
<evidence type="ECO:0000313" key="23">
    <source>
        <dbReference type="EMBL" id="KAA8889445.1"/>
    </source>
</evidence>
<evidence type="ECO:0000256" key="11">
    <source>
        <dbReference type="ARBA" id="ARBA00023014"/>
    </source>
</evidence>
<dbReference type="Pfam" id="PF00355">
    <property type="entry name" value="Rieske"/>
    <property type="match status" value="1"/>
</dbReference>
<evidence type="ECO:0000256" key="15">
    <source>
        <dbReference type="ARBA" id="ARBA00025712"/>
    </source>
</evidence>
<evidence type="ECO:0000256" key="5">
    <source>
        <dbReference type="ARBA" id="ARBA00022714"/>
    </source>
</evidence>
<protein>
    <recommendedName>
        <fullName evidence="17">cholesterol 7-desaturase</fullName>
        <ecNumber evidence="17">1.14.19.21</ecNumber>
    </recommendedName>
    <alternativeName>
        <fullName evidence="18">Rieske-type oxygenase</fullName>
    </alternativeName>
</protein>
<evidence type="ECO:0000256" key="18">
    <source>
        <dbReference type="ARBA" id="ARBA00030944"/>
    </source>
</evidence>
<dbReference type="Gene3D" id="3.90.380.10">
    <property type="entry name" value="Naphthalene 1,2-dioxygenase Alpha Subunit, Chain A, domain 1"/>
    <property type="match status" value="1"/>
</dbReference>
<comment type="catalytic activity">
    <reaction evidence="21">
        <text>cholesterol + NADPH + O2 + H(+) = 7-dehydrocholesterol + NADP(+) + 2 H2O</text>
        <dbReference type="Rhea" id="RHEA:45024"/>
        <dbReference type="ChEBI" id="CHEBI:15377"/>
        <dbReference type="ChEBI" id="CHEBI:15378"/>
        <dbReference type="ChEBI" id="CHEBI:15379"/>
        <dbReference type="ChEBI" id="CHEBI:16113"/>
        <dbReference type="ChEBI" id="CHEBI:17759"/>
        <dbReference type="ChEBI" id="CHEBI:57783"/>
        <dbReference type="ChEBI" id="CHEBI:58349"/>
        <dbReference type="EC" id="1.14.19.21"/>
    </reaction>
    <physiologicalReaction direction="left-to-right" evidence="21">
        <dbReference type="Rhea" id="RHEA:45025"/>
    </physiologicalReaction>
</comment>
<feature type="domain" description="Rieske" evidence="22">
    <location>
        <begin position="25"/>
        <end position="128"/>
    </location>
</feature>
<dbReference type="PANTHER" id="PTHR21266">
    <property type="entry name" value="IRON-SULFUR DOMAIN CONTAINING PROTEIN"/>
    <property type="match status" value="1"/>
</dbReference>
<name>A0A5N0EN74_9NOCA</name>
<dbReference type="EMBL" id="VXLC01000003">
    <property type="protein sequence ID" value="KAA8889445.1"/>
    <property type="molecule type" value="Genomic_DNA"/>
</dbReference>
<dbReference type="GO" id="GO:0004497">
    <property type="term" value="F:monooxygenase activity"/>
    <property type="evidence" value="ECO:0007669"/>
    <property type="project" value="UniProtKB-ARBA"/>
</dbReference>
<evidence type="ECO:0000256" key="7">
    <source>
        <dbReference type="ARBA" id="ARBA00022963"/>
    </source>
</evidence>
<dbReference type="GO" id="GO:0051537">
    <property type="term" value="F:2 iron, 2 sulfur cluster binding"/>
    <property type="evidence" value="ECO:0007669"/>
    <property type="project" value="UniProtKB-KW"/>
</dbReference>
<dbReference type="Pfam" id="PF19298">
    <property type="entry name" value="KshA_C"/>
    <property type="match status" value="1"/>
</dbReference>
<dbReference type="SUPFAM" id="SSF55961">
    <property type="entry name" value="Bet v1-like"/>
    <property type="match status" value="1"/>
</dbReference>
<keyword evidence="10" id="KW-0408">Iron</keyword>
<comment type="caution">
    <text evidence="23">The sequence shown here is derived from an EMBL/GenBank/DDBJ whole genome shotgun (WGS) entry which is preliminary data.</text>
</comment>
<evidence type="ECO:0000256" key="9">
    <source>
        <dbReference type="ARBA" id="ARBA00023002"/>
    </source>
</evidence>
<keyword evidence="4" id="KW-0812">Transmembrane</keyword>
<evidence type="ECO:0000256" key="20">
    <source>
        <dbReference type="ARBA" id="ARBA00047853"/>
    </source>
</evidence>
<evidence type="ECO:0000256" key="1">
    <source>
        <dbReference type="ARBA" id="ARBA00001962"/>
    </source>
</evidence>
<keyword evidence="5" id="KW-0001">2Fe-2S</keyword>
<evidence type="ECO:0000256" key="13">
    <source>
        <dbReference type="ARBA" id="ARBA00023136"/>
    </source>
</evidence>
<dbReference type="PROSITE" id="PS51296">
    <property type="entry name" value="RIESKE"/>
    <property type="match status" value="1"/>
</dbReference>
<evidence type="ECO:0000256" key="19">
    <source>
        <dbReference type="ARBA" id="ARBA00046982"/>
    </source>
</evidence>
<dbReference type="GO" id="GO:0170056">
    <property type="term" value="F:cholesterol 7-desaturase [NAD(P)H] activity"/>
    <property type="evidence" value="ECO:0007669"/>
    <property type="project" value="UniProtKB-EC"/>
</dbReference>
<dbReference type="InterPro" id="IPR050584">
    <property type="entry name" value="Cholesterol_7-desaturase"/>
</dbReference>
<dbReference type="PANTHER" id="PTHR21266:SF32">
    <property type="entry name" value="CHOLESTEROL 7-DESATURASE NVD"/>
    <property type="match status" value="1"/>
</dbReference>
<accession>A0A5N0EN74</accession>
<comment type="pathway">
    <text evidence="15">Steroid hormone biosynthesis; dafachronic acid biosynthesis.</text>
</comment>
<dbReference type="AlphaFoldDB" id="A0A5N0EN74"/>
<evidence type="ECO:0000256" key="4">
    <source>
        <dbReference type="ARBA" id="ARBA00022692"/>
    </source>
</evidence>
<comment type="subunit">
    <text evidence="19">Homotrimer. The two-component system 3-ketosteroid-9-alpha-monooxygenase is composed of an oxygenase component KshA and a reductase component KshB.</text>
</comment>
<evidence type="ECO:0000256" key="12">
    <source>
        <dbReference type="ARBA" id="ARBA00023098"/>
    </source>
</evidence>
<evidence type="ECO:0000256" key="14">
    <source>
        <dbReference type="ARBA" id="ARBA00023221"/>
    </source>
</evidence>
<reference evidence="23 24" key="1">
    <citation type="submission" date="2019-09" db="EMBL/GenBank/DDBJ databases">
        <authorList>
            <person name="Wang X."/>
        </authorList>
    </citation>
    <scope>NUCLEOTIDE SEQUENCE [LARGE SCALE GENOMIC DNA]</scope>
    <source>
        <strain evidence="23 24">CICC 11023</strain>
    </source>
</reference>
<comment type="catalytic activity">
    <reaction evidence="20">
        <text>cholesterol + NADH + O2 + H(+) = 7-dehydrocholesterol + NAD(+) + 2 H2O</text>
        <dbReference type="Rhea" id="RHEA:51644"/>
        <dbReference type="ChEBI" id="CHEBI:15377"/>
        <dbReference type="ChEBI" id="CHEBI:15378"/>
        <dbReference type="ChEBI" id="CHEBI:15379"/>
        <dbReference type="ChEBI" id="CHEBI:16113"/>
        <dbReference type="ChEBI" id="CHEBI:17759"/>
        <dbReference type="ChEBI" id="CHEBI:57540"/>
        <dbReference type="ChEBI" id="CHEBI:57945"/>
        <dbReference type="EC" id="1.14.19.21"/>
    </reaction>
    <physiologicalReaction direction="left-to-right" evidence="20">
        <dbReference type="Rhea" id="RHEA:51645"/>
    </physiologicalReaction>
</comment>
<keyword evidence="14" id="KW-0753">Steroid metabolism</keyword>
<evidence type="ECO:0000259" key="22">
    <source>
        <dbReference type="PROSITE" id="PS51296"/>
    </source>
</evidence>
<keyword evidence="13" id="KW-0472">Membrane</keyword>
<dbReference type="InterPro" id="IPR045605">
    <property type="entry name" value="KshA-like_C"/>
</dbReference>
<organism evidence="23 24">
    <name type="scientific">Nocardia colli</name>
    <dbReference type="NCBI Taxonomy" id="2545717"/>
    <lineage>
        <taxon>Bacteria</taxon>
        <taxon>Bacillati</taxon>
        <taxon>Actinomycetota</taxon>
        <taxon>Actinomycetes</taxon>
        <taxon>Mycobacteriales</taxon>
        <taxon>Nocardiaceae</taxon>
        <taxon>Nocardia</taxon>
    </lineage>
</organism>
<dbReference type="Gene3D" id="2.102.10.10">
    <property type="entry name" value="Rieske [2Fe-2S] iron-sulphur domain"/>
    <property type="match status" value="1"/>
</dbReference>
<comment type="cofactor">
    <cofactor evidence="1">
        <name>Fe cation</name>
        <dbReference type="ChEBI" id="CHEBI:24875"/>
    </cofactor>
</comment>
<dbReference type="GO" id="GO:0005737">
    <property type="term" value="C:cytoplasm"/>
    <property type="evidence" value="ECO:0007669"/>
    <property type="project" value="TreeGrafter"/>
</dbReference>
<keyword evidence="6" id="KW-0479">Metal-binding</keyword>
<evidence type="ECO:0000256" key="6">
    <source>
        <dbReference type="ARBA" id="ARBA00022723"/>
    </source>
</evidence>
<evidence type="ECO:0000256" key="17">
    <source>
        <dbReference type="ARBA" id="ARBA00026095"/>
    </source>
</evidence>
<evidence type="ECO:0000256" key="8">
    <source>
        <dbReference type="ARBA" id="ARBA00022989"/>
    </source>
</evidence>
<comment type="similarity">
    <text evidence="16">Belongs to the cholesterol 7-desaturase family.</text>
</comment>
<dbReference type="InterPro" id="IPR017941">
    <property type="entry name" value="Rieske_2Fe-2S"/>
</dbReference>
<dbReference type="InterPro" id="IPR036922">
    <property type="entry name" value="Rieske_2Fe-2S_sf"/>
</dbReference>
<keyword evidence="12" id="KW-0443">Lipid metabolism</keyword>
<evidence type="ECO:0000256" key="21">
    <source>
        <dbReference type="ARBA" id="ARBA00049548"/>
    </source>
</evidence>
<dbReference type="OrthoDB" id="5243643at2"/>
<gene>
    <name evidence="23" type="ORF">F3087_11005</name>
</gene>
<evidence type="ECO:0000313" key="24">
    <source>
        <dbReference type="Proteomes" id="UP000323876"/>
    </source>
</evidence>
<dbReference type="GO" id="GO:0016020">
    <property type="term" value="C:membrane"/>
    <property type="evidence" value="ECO:0007669"/>
    <property type="project" value="UniProtKB-SubCell"/>
</dbReference>
<dbReference type="EC" id="1.14.19.21" evidence="17"/>
<sequence>MSTTNGVAGPTDSAARPRLPYPSGWFPLAFSDELRPGQVRRERFMGEDVVLYRTRSGLVRATNPHCPHLGAHLGYGGWVDGECLVCPFHGFAFDPAGACVRTGYGTQPRGKIGLALRHVEEVNDAIFVWYHPDGRAPDWHIPAARPGFPRPVRRSSTLLDHPQEVTENMVDVGHLAHVHNVVDGYEIVPPEFDGPLMRCRTAGAKPLPFGQKVKFDIVTESWGLGHTIAHFVFPRFGLEGQHLWFVTATDPTHVMFRYTLALNLPFGNFGDHHPLGRLVTLLAAPNLVGLLTGDYPIWENKIYLEHPRLMKGDGSIGPYRRWAKQFYGADRRTAAGVDTVPAPALNLGDAD</sequence>
<dbReference type="SUPFAM" id="SSF50022">
    <property type="entry name" value="ISP domain"/>
    <property type="match status" value="1"/>
</dbReference>
<evidence type="ECO:0000256" key="3">
    <source>
        <dbReference type="ARBA" id="ARBA00004972"/>
    </source>
</evidence>
<keyword evidence="24" id="KW-1185">Reference proteome</keyword>
<dbReference type="GO" id="GO:0016042">
    <property type="term" value="P:lipid catabolic process"/>
    <property type="evidence" value="ECO:0007669"/>
    <property type="project" value="UniProtKB-KW"/>
</dbReference>
<keyword evidence="8" id="KW-1133">Transmembrane helix</keyword>
<evidence type="ECO:0000256" key="16">
    <source>
        <dbReference type="ARBA" id="ARBA00025729"/>
    </source>
</evidence>
<dbReference type="CDD" id="cd03469">
    <property type="entry name" value="Rieske_RO_Alpha_N"/>
    <property type="match status" value="1"/>
</dbReference>
<dbReference type="GO" id="GO:0046872">
    <property type="term" value="F:metal ion binding"/>
    <property type="evidence" value="ECO:0007669"/>
    <property type="project" value="UniProtKB-KW"/>
</dbReference>
<comment type="subcellular location">
    <subcellularLocation>
        <location evidence="2">Membrane</location>
    </subcellularLocation>
</comment>
<dbReference type="RefSeq" id="WP_150401718.1">
    <property type="nucleotide sequence ID" value="NZ_VXLC01000003.1"/>
</dbReference>
<evidence type="ECO:0000256" key="2">
    <source>
        <dbReference type="ARBA" id="ARBA00004370"/>
    </source>
</evidence>
<proteinExistence type="inferred from homology"/>
<dbReference type="Proteomes" id="UP000323876">
    <property type="component" value="Unassembled WGS sequence"/>
</dbReference>
<keyword evidence="9" id="KW-0560">Oxidoreductase</keyword>
<comment type="pathway">
    <text evidence="3">Hormone biosynthesis.</text>
</comment>
<keyword evidence="11" id="KW-0411">Iron-sulfur</keyword>
<evidence type="ECO:0000256" key="10">
    <source>
        <dbReference type="ARBA" id="ARBA00023004"/>
    </source>
</evidence>
<keyword evidence="7" id="KW-0442">Lipid degradation</keyword>